<proteinExistence type="predicted"/>
<dbReference type="EMBL" id="LAZR01009718">
    <property type="protein sequence ID" value="KKM70978.1"/>
    <property type="molecule type" value="Genomic_DNA"/>
</dbReference>
<organism evidence="1">
    <name type="scientific">marine sediment metagenome</name>
    <dbReference type="NCBI Taxonomy" id="412755"/>
    <lineage>
        <taxon>unclassified sequences</taxon>
        <taxon>metagenomes</taxon>
        <taxon>ecological metagenomes</taxon>
    </lineage>
</organism>
<name>A0A0F9JMW1_9ZZZZ</name>
<evidence type="ECO:0000313" key="1">
    <source>
        <dbReference type="EMBL" id="KKM70978.1"/>
    </source>
</evidence>
<protein>
    <submittedName>
        <fullName evidence="1">Uncharacterized protein</fullName>
    </submittedName>
</protein>
<sequence>MTFSTKITLARSHRERAAPRYSVSVSKAPRLLQQRMAVFHAGDPVCTQISIELQVERAGAWRDVGMQLHRLLHNNAFHPNTIKGRVSPANGDVTWGELLLAAVRSRCVLHSVLRNAFVNANVENTWKKFASGGRRAFSEFVSSYGDAPETTKGGAPFLAMDAVFDEDCQRCALLDTSGIVQNPPDDIPTNGHDFLQSLTYLTVDNVVRSLSTMGLPSFGDVIEALLMAEHAHAHDTK</sequence>
<accession>A0A0F9JMW1</accession>
<comment type="caution">
    <text evidence="1">The sequence shown here is derived from an EMBL/GenBank/DDBJ whole genome shotgun (WGS) entry which is preliminary data.</text>
</comment>
<reference evidence="1" key="1">
    <citation type="journal article" date="2015" name="Nature">
        <title>Complex archaea that bridge the gap between prokaryotes and eukaryotes.</title>
        <authorList>
            <person name="Spang A."/>
            <person name="Saw J.H."/>
            <person name="Jorgensen S.L."/>
            <person name="Zaremba-Niedzwiedzka K."/>
            <person name="Martijn J."/>
            <person name="Lind A.E."/>
            <person name="van Eijk R."/>
            <person name="Schleper C."/>
            <person name="Guy L."/>
            <person name="Ettema T.J."/>
        </authorList>
    </citation>
    <scope>NUCLEOTIDE SEQUENCE</scope>
</reference>
<dbReference type="AlphaFoldDB" id="A0A0F9JMW1"/>
<gene>
    <name evidence="1" type="ORF">LCGC14_1435240</name>
</gene>